<organism evidence="9 10">
    <name type="scientific">Globisporangium ultimum (strain ATCC 200006 / CBS 805.95 / DAOM BR144)</name>
    <name type="common">Pythium ultimum</name>
    <dbReference type="NCBI Taxonomy" id="431595"/>
    <lineage>
        <taxon>Eukaryota</taxon>
        <taxon>Sar</taxon>
        <taxon>Stramenopiles</taxon>
        <taxon>Oomycota</taxon>
        <taxon>Peronosporomycetes</taxon>
        <taxon>Pythiales</taxon>
        <taxon>Pythiaceae</taxon>
        <taxon>Globisporangium</taxon>
    </lineage>
</organism>
<dbReference type="VEuPathDB" id="FungiDB:PYU1_G009204"/>
<dbReference type="GO" id="GO:0052040">
    <property type="term" value="P:symbiont-mediated perturbation of host programmed cell death"/>
    <property type="evidence" value="ECO:0007669"/>
    <property type="project" value="UniProtKB-UniRule"/>
</dbReference>
<evidence type="ECO:0000313" key="9">
    <source>
        <dbReference type="EnsemblProtists" id="PYU1_T009222"/>
    </source>
</evidence>
<evidence type="ECO:0000256" key="7">
    <source>
        <dbReference type="SAM" id="MobiDB-lite"/>
    </source>
</evidence>
<evidence type="ECO:0000256" key="5">
    <source>
        <dbReference type="ARBA" id="ARBA00023157"/>
    </source>
</evidence>
<keyword evidence="10" id="KW-1185">Reference proteome</keyword>
<dbReference type="SUPFAM" id="SSF48647">
    <property type="entry name" value="Fungal elicitin"/>
    <property type="match status" value="1"/>
</dbReference>
<feature type="signal peptide" evidence="8">
    <location>
        <begin position="1"/>
        <end position="20"/>
    </location>
</feature>
<dbReference type="OMA" id="WATNCAS"/>
<comment type="function">
    <text evidence="6">Induces local and distal defense responses (incompatible hypersensitive reaction) in plants from the solanaceae and cruciferae families. Elicits leaf necrosis and causes the accumulation of pathogenesis-related proteins. Might interact with the lipidic molecules of the plasma membrane.</text>
</comment>
<keyword evidence="8" id="KW-0732">Signal</keyword>
<proteinExistence type="inferred from homology"/>
<evidence type="ECO:0000313" key="10">
    <source>
        <dbReference type="Proteomes" id="UP000019132"/>
    </source>
</evidence>
<sequence length="191" mass="19088">MKSFAVVVAAFATLASTASAADKCVLTELVTVLQPITADVYACYDLTKYAVIPPRANPTAEQITAVCTQCAAMIETSKSITYPDCYWTIDGVDTPFPELMTKWATNCASSSSSATTTAGSSSSASSSTEAATVGTESNSTTAATSTGSESSATSATVTTPAPTTATPSSAGIVTSLSAAAAVVGSIAAFML</sequence>
<dbReference type="InterPro" id="IPR036470">
    <property type="entry name" value="Elicitin_sf"/>
</dbReference>
<feature type="chain" id="PRO_5003868164" description="Elicitin" evidence="8">
    <location>
        <begin position="21"/>
        <end position="191"/>
    </location>
</feature>
<reference evidence="9" key="3">
    <citation type="submission" date="2015-02" db="UniProtKB">
        <authorList>
            <consortium name="EnsemblProtists"/>
        </authorList>
    </citation>
    <scope>IDENTIFICATION</scope>
    <source>
        <strain evidence="9">DAOM BR144</strain>
    </source>
</reference>
<dbReference type="HOGENOM" id="CLU_101202_1_0_1"/>
<reference evidence="10" key="2">
    <citation type="submission" date="2010-04" db="EMBL/GenBank/DDBJ databases">
        <authorList>
            <person name="Buell R."/>
            <person name="Hamilton J."/>
            <person name="Hostetler J."/>
        </authorList>
    </citation>
    <scope>NUCLEOTIDE SEQUENCE [LARGE SCALE GENOMIC DNA]</scope>
    <source>
        <strain evidence="10">DAOM:BR144</strain>
    </source>
</reference>
<dbReference type="Pfam" id="PF00964">
    <property type="entry name" value="Elicitin"/>
    <property type="match status" value="1"/>
</dbReference>
<keyword evidence="5 6" id="KW-1015">Disulfide bond</keyword>
<evidence type="ECO:0000256" key="8">
    <source>
        <dbReference type="SAM" id="SignalP"/>
    </source>
</evidence>
<evidence type="ECO:0000256" key="6">
    <source>
        <dbReference type="RuleBase" id="RU368111"/>
    </source>
</evidence>
<dbReference type="InterPro" id="IPR002200">
    <property type="entry name" value="Elicitin"/>
</dbReference>
<evidence type="ECO:0000256" key="1">
    <source>
        <dbReference type="ARBA" id="ARBA00004613"/>
    </source>
</evidence>
<feature type="region of interest" description="Disordered" evidence="7">
    <location>
        <begin position="111"/>
        <end position="169"/>
    </location>
</feature>
<comment type="subcellular location">
    <subcellularLocation>
        <location evidence="1 6">Secreted</location>
    </subcellularLocation>
</comment>
<accession>K3WW74</accession>
<evidence type="ECO:0000256" key="4">
    <source>
        <dbReference type="ARBA" id="ARBA00022978"/>
    </source>
</evidence>
<dbReference type="eggNOG" id="ENOG502T37R">
    <property type="taxonomic scope" value="Eukaryota"/>
</dbReference>
<name>K3WW74_GLOUD</name>
<dbReference type="Gene3D" id="1.10.239.10">
    <property type="entry name" value="Elicitin domain"/>
    <property type="match status" value="1"/>
</dbReference>
<comment type="similarity">
    <text evidence="2 6">Belongs to the elicitin family.</text>
</comment>
<protein>
    <recommendedName>
        <fullName evidence="6">Elicitin</fullName>
    </recommendedName>
</protein>
<dbReference type="EnsemblProtists" id="PYU1_T009222">
    <property type="protein sequence ID" value="PYU1_T009222"/>
    <property type="gene ID" value="PYU1_G009204"/>
</dbReference>
<keyword evidence="3 6" id="KW-0964">Secreted</keyword>
<dbReference type="AlphaFoldDB" id="K3WW74"/>
<dbReference type="GO" id="GO:0005576">
    <property type="term" value="C:extracellular region"/>
    <property type="evidence" value="ECO:0007669"/>
    <property type="project" value="UniProtKB-SubCell"/>
</dbReference>
<dbReference type="EMBL" id="GL376632">
    <property type="status" value="NOT_ANNOTATED_CDS"/>
    <property type="molecule type" value="Genomic_DNA"/>
</dbReference>
<evidence type="ECO:0000256" key="3">
    <source>
        <dbReference type="ARBA" id="ARBA00022525"/>
    </source>
</evidence>
<keyword evidence="4 6" id="KW-0928">Hypersensitive response elicitation</keyword>
<reference evidence="10" key="1">
    <citation type="journal article" date="2010" name="Genome Biol.">
        <title>Genome sequence of the necrotrophic plant pathogen Pythium ultimum reveals original pathogenicity mechanisms and effector repertoire.</title>
        <authorList>
            <person name="Levesque C.A."/>
            <person name="Brouwer H."/>
            <person name="Cano L."/>
            <person name="Hamilton J.P."/>
            <person name="Holt C."/>
            <person name="Huitema E."/>
            <person name="Raffaele S."/>
            <person name="Robideau G.P."/>
            <person name="Thines M."/>
            <person name="Win J."/>
            <person name="Zerillo M.M."/>
            <person name="Beakes G.W."/>
            <person name="Boore J.L."/>
            <person name="Busam D."/>
            <person name="Dumas B."/>
            <person name="Ferriera S."/>
            <person name="Fuerstenberg S.I."/>
            <person name="Gachon C.M."/>
            <person name="Gaulin E."/>
            <person name="Govers F."/>
            <person name="Grenville-Briggs L."/>
            <person name="Horner N."/>
            <person name="Hostetler J."/>
            <person name="Jiang R.H."/>
            <person name="Johnson J."/>
            <person name="Krajaejun T."/>
            <person name="Lin H."/>
            <person name="Meijer H.J."/>
            <person name="Moore B."/>
            <person name="Morris P."/>
            <person name="Phuntmart V."/>
            <person name="Puiu D."/>
            <person name="Shetty J."/>
            <person name="Stajich J.E."/>
            <person name="Tripathy S."/>
            <person name="Wawra S."/>
            <person name="van West P."/>
            <person name="Whitty B.R."/>
            <person name="Coutinho P.M."/>
            <person name="Henrissat B."/>
            <person name="Martin F."/>
            <person name="Thomas P.D."/>
            <person name="Tyler B.M."/>
            <person name="De Vries R.P."/>
            <person name="Kamoun S."/>
            <person name="Yandell M."/>
            <person name="Tisserat N."/>
            <person name="Buell C.R."/>
        </authorList>
    </citation>
    <scope>NUCLEOTIDE SEQUENCE</scope>
    <source>
        <strain evidence="10">DAOM:BR144</strain>
    </source>
</reference>
<evidence type="ECO:0000256" key="2">
    <source>
        <dbReference type="ARBA" id="ARBA00009544"/>
    </source>
</evidence>
<dbReference type="Proteomes" id="UP000019132">
    <property type="component" value="Unassembled WGS sequence"/>
</dbReference>
<dbReference type="InParanoid" id="K3WW74"/>